<dbReference type="PROSITE" id="PS51194">
    <property type="entry name" value="HELICASE_CTER"/>
    <property type="match status" value="1"/>
</dbReference>
<sequence length="1218" mass="130129">MAWSVGRASWVAALTDPEIAQQVGTRTFDRGVGYAAEARVRSIASRPDGLMLLGTIEGSGSETYQTIIEARPHPKGRSHLWSGRCSCPVGTDCKHTVALLLVARDIANGIEPRRPSAPGDDDALGAGGAAGSPALPLTDQGPRLGEVHWTDVLGHVKPRPAPTSPEGRARPEPRGDLMPAGLFVDTIYREPRGGRGSGAARATGRSGGLAGLPVPGYGLRPTRWTRAGAWHRTLSWHDALPQWRAGIRLLPEHERILSRIHDATRHGSGSTTYFTPVPPISLDASPDIWPLLIEALDAGVEIMPGEGVVGPVHVAREPATLTLAVLRADDGSGDLVLRVVTEGLPDVQGEVLHLGDPVHGIAVAGDDGSLTLVPLDQDLELGSEALVQALVGMRVPAAERARFLGGAVPGLRQRVRVRSQVPLPAPEPNAGPAHGVGEPLGLWEGDDDTGGAGSGGPAASGWQPPAVTVHVRVGSDMPGEVRLDLGYAYDGTPRPFTTQRFGGASGGRDRDAELEALRAASSLDELPGATRGDRDGPYALAPQVVLRGLAAATFVSDVLPVLEADPHVTVEVDGELPDYEEVTSAPIVHLGALDRVARDLGGSGSDPSAPEPGTSGAGSRTSSGTATSSDTGDWFDLHVTIEVEGEEVPFEPLFGALARGQEVMFLDSGSWFRLDRPELHRLRDLIDEARELADPESGGLRLSAHHADLWDELVALGVVDEQSARWAANVEALGSLDDGPLAEVPADLRATLRPYQLDGFRWLARLWDARIGGILADDMGLGKTMQVIATIARAHDRGEVGGDAGPVLVIAPTTVVGTWLGELATFAPHLPVVAVTATERKRGVPLAVEIAGAEVVITSYAVLRLDDEAFHAVRWSGVVLDEAQFVKNRQAKTHVAVRKLGAPFTIAVTGTPLENSLMDLWSLLSLTAPGLYPRPDVFTKSYRKPIESGQRPELLDLLRRRIRPLMLRRTKEQVAIDLPPKQIQVLPLEPHPVHRHIYDRHLQRERQRVLGLLEDPESNRVAILAALTRLRQLALDPALVDPAHADKATPAKVDFLVDQLRELAAEGHRALVFSQFTGFLRGVEAALARAGLHTAYLDGSTTDRQAVVDDFRQGDAVAFLISLKAGGFGLTLTEADYVFVLDPWWNPAAEAQAIDRAHRIGQSRPVTVYRLVSAGTIEEKVVALQDRKRDLFQRVVDDGGSLSGAITSDDVRDLLGLG</sequence>
<comment type="caution">
    <text evidence="7">The sequence shown here is derived from an EMBL/GenBank/DDBJ whole genome shotgun (WGS) entry which is preliminary data.</text>
</comment>
<dbReference type="InterPro" id="IPR038718">
    <property type="entry name" value="SNF2-like_sf"/>
</dbReference>
<dbReference type="SUPFAM" id="SSF52540">
    <property type="entry name" value="P-loop containing nucleoside triphosphate hydrolases"/>
    <property type="match status" value="2"/>
</dbReference>
<dbReference type="PROSITE" id="PS50966">
    <property type="entry name" value="ZF_SWIM"/>
    <property type="match status" value="1"/>
</dbReference>
<keyword evidence="1" id="KW-0378">Hydrolase</keyword>
<evidence type="ECO:0000313" key="8">
    <source>
        <dbReference type="Proteomes" id="UP000320085"/>
    </source>
</evidence>
<proteinExistence type="predicted"/>
<dbReference type="InterPro" id="IPR014001">
    <property type="entry name" value="Helicase_ATP-bd"/>
</dbReference>
<dbReference type="Gene3D" id="3.40.50.10810">
    <property type="entry name" value="Tandem AAA-ATPase domain"/>
    <property type="match status" value="1"/>
</dbReference>
<keyword evidence="7" id="KW-0547">Nucleotide-binding</keyword>
<evidence type="ECO:0000256" key="2">
    <source>
        <dbReference type="PROSITE-ProRule" id="PRU00325"/>
    </source>
</evidence>
<evidence type="ECO:0000256" key="1">
    <source>
        <dbReference type="ARBA" id="ARBA00022801"/>
    </source>
</evidence>
<dbReference type="InterPro" id="IPR049730">
    <property type="entry name" value="SNF2/RAD54-like_C"/>
</dbReference>
<feature type="domain" description="Helicase C-terminal" evidence="6">
    <location>
        <begin position="1052"/>
        <end position="1215"/>
    </location>
</feature>
<protein>
    <submittedName>
        <fullName evidence="7">Helicase-like protein</fullName>
    </submittedName>
</protein>
<dbReference type="PROSITE" id="PS51192">
    <property type="entry name" value="HELICASE_ATP_BIND_1"/>
    <property type="match status" value="1"/>
</dbReference>
<feature type="region of interest" description="Disordered" evidence="3">
    <location>
        <begin position="598"/>
        <end position="631"/>
    </location>
</feature>
<dbReference type="RefSeq" id="WP_141822753.1">
    <property type="nucleotide sequence ID" value="NZ_BAAAQC010000004.1"/>
</dbReference>
<dbReference type="AlphaFoldDB" id="A0A543PPG8"/>
<dbReference type="Pfam" id="PF00271">
    <property type="entry name" value="Helicase_C"/>
    <property type="match status" value="1"/>
</dbReference>
<dbReference type="InterPro" id="IPR007527">
    <property type="entry name" value="Znf_SWIM"/>
</dbReference>
<dbReference type="SMART" id="SM00490">
    <property type="entry name" value="HELICc"/>
    <property type="match status" value="1"/>
</dbReference>
<dbReference type="CDD" id="cd18793">
    <property type="entry name" value="SF2_C_SNF"/>
    <property type="match status" value="1"/>
</dbReference>
<dbReference type="InterPro" id="IPR000330">
    <property type="entry name" value="SNF2_N"/>
</dbReference>
<evidence type="ECO:0000259" key="6">
    <source>
        <dbReference type="PROSITE" id="PS51194"/>
    </source>
</evidence>
<organism evidence="7 8">
    <name type="scientific">Humibacillus xanthopallidus</name>
    <dbReference type="NCBI Taxonomy" id="412689"/>
    <lineage>
        <taxon>Bacteria</taxon>
        <taxon>Bacillati</taxon>
        <taxon>Actinomycetota</taxon>
        <taxon>Actinomycetes</taxon>
        <taxon>Micrococcales</taxon>
        <taxon>Intrasporangiaceae</taxon>
        <taxon>Humibacillus</taxon>
    </lineage>
</organism>
<name>A0A543PPG8_9MICO</name>
<keyword evidence="2" id="KW-0479">Metal-binding</keyword>
<evidence type="ECO:0000256" key="3">
    <source>
        <dbReference type="SAM" id="MobiDB-lite"/>
    </source>
</evidence>
<feature type="compositionally biased region" description="Low complexity" evidence="3">
    <location>
        <begin position="613"/>
        <end position="631"/>
    </location>
</feature>
<evidence type="ECO:0000313" key="7">
    <source>
        <dbReference type="EMBL" id="TQN45971.1"/>
    </source>
</evidence>
<dbReference type="PANTHER" id="PTHR10799">
    <property type="entry name" value="SNF2/RAD54 HELICASE FAMILY"/>
    <property type="match status" value="1"/>
</dbReference>
<feature type="domain" description="Helicase ATP-binding" evidence="5">
    <location>
        <begin position="764"/>
        <end position="930"/>
    </location>
</feature>
<feature type="region of interest" description="Disordered" evidence="3">
    <location>
        <begin position="444"/>
        <end position="464"/>
    </location>
</feature>
<gene>
    <name evidence="7" type="ORF">FHX52_2676</name>
</gene>
<dbReference type="GO" id="GO:0005524">
    <property type="term" value="F:ATP binding"/>
    <property type="evidence" value="ECO:0007669"/>
    <property type="project" value="InterPro"/>
</dbReference>
<feature type="region of interest" description="Disordered" evidence="3">
    <location>
        <begin position="155"/>
        <end position="176"/>
    </location>
</feature>
<feature type="region of interest" description="Disordered" evidence="3">
    <location>
        <begin position="110"/>
        <end position="142"/>
    </location>
</feature>
<dbReference type="Pfam" id="PF00176">
    <property type="entry name" value="SNF2-rel_dom"/>
    <property type="match status" value="1"/>
</dbReference>
<dbReference type="InterPro" id="IPR027417">
    <property type="entry name" value="P-loop_NTPase"/>
</dbReference>
<keyword evidence="7" id="KW-0067">ATP-binding</keyword>
<keyword evidence="2" id="KW-0863">Zinc-finger</keyword>
<dbReference type="GO" id="GO:0004386">
    <property type="term" value="F:helicase activity"/>
    <property type="evidence" value="ECO:0007669"/>
    <property type="project" value="UniProtKB-KW"/>
</dbReference>
<dbReference type="SMART" id="SM00487">
    <property type="entry name" value="DEXDc"/>
    <property type="match status" value="1"/>
</dbReference>
<reference evidence="7 8" key="1">
    <citation type="submission" date="2019-06" db="EMBL/GenBank/DDBJ databases">
        <title>Sequencing the genomes of 1000 actinobacteria strains.</title>
        <authorList>
            <person name="Klenk H.-P."/>
        </authorList>
    </citation>
    <scope>NUCLEOTIDE SEQUENCE [LARGE SCALE GENOMIC DNA]</scope>
    <source>
        <strain evidence="7 8">DSM 21776</strain>
    </source>
</reference>
<dbReference type="EMBL" id="VFQF01000002">
    <property type="protein sequence ID" value="TQN45971.1"/>
    <property type="molecule type" value="Genomic_DNA"/>
</dbReference>
<feature type="domain" description="SWIM-type" evidence="4">
    <location>
        <begin position="64"/>
        <end position="104"/>
    </location>
</feature>
<dbReference type="InterPro" id="IPR001650">
    <property type="entry name" value="Helicase_C-like"/>
</dbReference>
<keyword evidence="2" id="KW-0862">Zinc</keyword>
<dbReference type="Proteomes" id="UP000320085">
    <property type="component" value="Unassembled WGS sequence"/>
</dbReference>
<evidence type="ECO:0000259" key="4">
    <source>
        <dbReference type="PROSITE" id="PS50966"/>
    </source>
</evidence>
<dbReference type="GO" id="GO:0016787">
    <property type="term" value="F:hydrolase activity"/>
    <property type="evidence" value="ECO:0007669"/>
    <property type="project" value="UniProtKB-KW"/>
</dbReference>
<dbReference type="OrthoDB" id="9760715at2"/>
<accession>A0A543PPG8</accession>
<dbReference type="GO" id="GO:0008270">
    <property type="term" value="F:zinc ion binding"/>
    <property type="evidence" value="ECO:0007669"/>
    <property type="project" value="UniProtKB-KW"/>
</dbReference>
<dbReference type="Gene3D" id="3.40.50.300">
    <property type="entry name" value="P-loop containing nucleotide triphosphate hydrolases"/>
    <property type="match status" value="1"/>
</dbReference>
<keyword evidence="7" id="KW-0347">Helicase</keyword>
<evidence type="ECO:0000259" key="5">
    <source>
        <dbReference type="PROSITE" id="PS51192"/>
    </source>
</evidence>